<reference evidence="2" key="1">
    <citation type="submission" date="2016-03" db="EMBL/GenBank/DDBJ databases">
        <title>Updated assembly of Pseudogymnoascus destructans, the fungus causing white-nose syndrome of bats.</title>
        <authorList>
            <person name="Palmer J.M."/>
            <person name="Drees K.P."/>
            <person name="Foster J.T."/>
            <person name="Lindner D.L."/>
        </authorList>
    </citation>
    <scope>NUCLEOTIDE SEQUENCE [LARGE SCALE GENOMIC DNA]</scope>
    <source>
        <strain evidence="2">20631-21</strain>
    </source>
</reference>
<proteinExistence type="predicted"/>
<dbReference type="SUPFAM" id="SSF52833">
    <property type="entry name" value="Thioredoxin-like"/>
    <property type="match status" value="1"/>
</dbReference>
<dbReference type="AlphaFoldDB" id="A0A177ABX3"/>
<accession>A0A177ABX3</accession>
<feature type="region of interest" description="Disordered" evidence="1">
    <location>
        <begin position="1"/>
        <end position="39"/>
    </location>
</feature>
<dbReference type="InterPro" id="IPR036249">
    <property type="entry name" value="Thioredoxin-like_sf"/>
</dbReference>
<name>A0A177ABX3_9PEZI</name>
<organism evidence="2">
    <name type="scientific">Pseudogymnoascus destructans</name>
    <dbReference type="NCBI Taxonomy" id="655981"/>
    <lineage>
        <taxon>Eukaryota</taxon>
        <taxon>Fungi</taxon>
        <taxon>Dikarya</taxon>
        <taxon>Ascomycota</taxon>
        <taxon>Pezizomycotina</taxon>
        <taxon>Leotiomycetes</taxon>
        <taxon>Thelebolales</taxon>
        <taxon>Thelebolaceae</taxon>
        <taxon>Pseudogymnoascus</taxon>
    </lineage>
</organism>
<dbReference type="RefSeq" id="XP_024324206.1">
    <property type="nucleotide sequence ID" value="XM_024469743.1"/>
</dbReference>
<dbReference type="GeneID" id="36289200"/>
<evidence type="ECO:0000313" key="2">
    <source>
        <dbReference type="EMBL" id="OAF58922.1"/>
    </source>
</evidence>
<feature type="compositionally biased region" description="Basic residues" evidence="1">
    <location>
        <begin position="19"/>
        <end position="29"/>
    </location>
</feature>
<dbReference type="EMBL" id="KV441395">
    <property type="protein sequence ID" value="OAF58922.1"/>
    <property type="molecule type" value="Genomic_DNA"/>
</dbReference>
<evidence type="ECO:0008006" key="3">
    <source>
        <dbReference type="Google" id="ProtNLM"/>
    </source>
</evidence>
<dbReference type="Gene3D" id="3.40.30.10">
    <property type="entry name" value="Glutaredoxin"/>
    <property type="match status" value="1"/>
</dbReference>
<sequence length="216" mass="23352">MARVLAPNRNHSRQAASRSRIKGRTRSSPRFKGTTLDTHPSASIVTTPLVVGYKISTTGHFTARLRLQDGTPKTLMGLLDESESGIVVWTFKPRAEDEACDFASEIISSSYAAPRSNMSIYGLTTSSAATNASLPDRRDEIDCNILSDPGGKLLRTMGYIDAKGQVKRGAFVIAKDGTLWMRKTGGTIFNVADELCRVSKAVVKAKTVVGAVKVPY</sequence>
<dbReference type="OrthoDB" id="3438265at2759"/>
<gene>
    <name evidence="2" type="ORF">VC83_06138</name>
</gene>
<dbReference type="Proteomes" id="UP000077154">
    <property type="component" value="Unassembled WGS sequence"/>
</dbReference>
<protein>
    <recommendedName>
        <fullName evidence="3">Alkyl hydroperoxide reductase subunit C/ Thiol specific antioxidant domain-containing protein</fullName>
    </recommendedName>
</protein>
<evidence type="ECO:0000256" key="1">
    <source>
        <dbReference type="SAM" id="MobiDB-lite"/>
    </source>
</evidence>